<dbReference type="SUPFAM" id="SSF53822">
    <property type="entry name" value="Periplasmic binding protein-like I"/>
    <property type="match status" value="1"/>
</dbReference>
<dbReference type="SUPFAM" id="SSF47413">
    <property type="entry name" value="lambda repressor-like DNA-binding domains"/>
    <property type="match status" value="1"/>
</dbReference>
<sequence>MSLKKARVTMQDIALRIGVTKMTVSRYFKNPDSVAKSTGEKIRQAVDELGFVPSRVPSMLSQSASKAIGIIIPSFSNMVFADVIRGVEDEAIKYGYTVLITHSGYDLKYEEREIAELLSYGVDGLILTEPLHSELSMRRIHSMAIPCVEIMSIPKKPLQYAVGLDHSDVMYRCTKALLMAGRKLPIYLGVRLDIRTMQRQSGYERAMREFGYQPFALDSALRSNFTLARELMNEGLQQHPDIDAVLATNDDIAVGALLVCQERGIKIPDTISVLGYNGLNIGAATSPRLCSVLTPRYKIGRCAAQMIINDLTEHENVSERLVLPYAITAGQSVTSLELKLLQQQATENAQLLGAQNLPEICFDNVAEDGTADANGVERVS</sequence>
<evidence type="ECO:0000313" key="6">
    <source>
        <dbReference type="Proteomes" id="UP000824150"/>
    </source>
</evidence>
<dbReference type="CDD" id="cd01392">
    <property type="entry name" value="HTH_LacI"/>
    <property type="match status" value="1"/>
</dbReference>
<dbReference type="AlphaFoldDB" id="A0A9E2NRV0"/>
<dbReference type="InterPro" id="IPR028082">
    <property type="entry name" value="Peripla_BP_I"/>
</dbReference>
<keyword evidence="2" id="KW-0238">DNA-binding</keyword>
<dbReference type="PANTHER" id="PTHR30146">
    <property type="entry name" value="LACI-RELATED TRANSCRIPTIONAL REPRESSOR"/>
    <property type="match status" value="1"/>
</dbReference>
<dbReference type="InterPro" id="IPR001761">
    <property type="entry name" value="Peripla_BP/Lac1_sug-bd_dom"/>
</dbReference>
<name>A0A9E2NRV0_9GAMM</name>
<dbReference type="GO" id="GO:0000976">
    <property type="term" value="F:transcription cis-regulatory region binding"/>
    <property type="evidence" value="ECO:0007669"/>
    <property type="project" value="TreeGrafter"/>
</dbReference>
<comment type="caution">
    <text evidence="5">The sequence shown here is derived from an EMBL/GenBank/DDBJ whole genome shotgun (WGS) entry which is preliminary data.</text>
</comment>
<reference evidence="5" key="1">
    <citation type="journal article" date="2021" name="PeerJ">
        <title>Extensive microbial diversity within the chicken gut microbiome revealed by metagenomics and culture.</title>
        <authorList>
            <person name="Gilroy R."/>
            <person name="Ravi A."/>
            <person name="Getino M."/>
            <person name="Pursley I."/>
            <person name="Horton D.L."/>
            <person name="Alikhan N.F."/>
            <person name="Baker D."/>
            <person name="Gharbi K."/>
            <person name="Hall N."/>
            <person name="Watson M."/>
            <person name="Adriaenssens E.M."/>
            <person name="Foster-Nyarko E."/>
            <person name="Jarju S."/>
            <person name="Secka A."/>
            <person name="Antonio M."/>
            <person name="Oren A."/>
            <person name="Chaudhuri R.R."/>
            <person name="La Ragione R."/>
            <person name="Hildebrand F."/>
            <person name="Pallen M.J."/>
        </authorList>
    </citation>
    <scope>NUCLEOTIDE SEQUENCE</scope>
    <source>
        <strain evidence="5">687</strain>
    </source>
</reference>
<accession>A0A9E2NRV0</accession>
<evidence type="ECO:0000313" key="5">
    <source>
        <dbReference type="EMBL" id="MBU3826503.1"/>
    </source>
</evidence>
<organism evidence="5 6">
    <name type="scientific">Candidatus Anaerobiospirillum merdipullorum</name>
    <dbReference type="NCBI Taxonomy" id="2838450"/>
    <lineage>
        <taxon>Bacteria</taxon>
        <taxon>Pseudomonadati</taxon>
        <taxon>Pseudomonadota</taxon>
        <taxon>Gammaproteobacteria</taxon>
        <taxon>Aeromonadales</taxon>
        <taxon>Succinivibrionaceae</taxon>
        <taxon>Anaerobiospirillum</taxon>
    </lineage>
</organism>
<dbReference type="CDD" id="cd01575">
    <property type="entry name" value="PBP1_GntR"/>
    <property type="match status" value="1"/>
</dbReference>
<dbReference type="InterPro" id="IPR010982">
    <property type="entry name" value="Lambda_DNA-bd_dom_sf"/>
</dbReference>
<dbReference type="Gene3D" id="1.10.260.40">
    <property type="entry name" value="lambda repressor-like DNA-binding domains"/>
    <property type="match status" value="1"/>
</dbReference>
<proteinExistence type="predicted"/>
<dbReference type="EMBL" id="JAHLFG010000036">
    <property type="protein sequence ID" value="MBU3826503.1"/>
    <property type="molecule type" value="Genomic_DNA"/>
</dbReference>
<evidence type="ECO:0000256" key="3">
    <source>
        <dbReference type="ARBA" id="ARBA00023163"/>
    </source>
</evidence>
<dbReference type="Pfam" id="PF00356">
    <property type="entry name" value="LacI"/>
    <property type="match status" value="1"/>
</dbReference>
<evidence type="ECO:0000256" key="2">
    <source>
        <dbReference type="ARBA" id="ARBA00023125"/>
    </source>
</evidence>
<reference evidence="5" key="2">
    <citation type="submission" date="2021-04" db="EMBL/GenBank/DDBJ databases">
        <authorList>
            <person name="Gilroy R."/>
        </authorList>
    </citation>
    <scope>NUCLEOTIDE SEQUENCE</scope>
    <source>
        <strain evidence="5">687</strain>
    </source>
</reference>
<keyword evidence="3" id="KW-0804">Transcription</keyword>
<evidence type="ECO:0000259" key="4">
    <source>
        <dbReference type="PROSITE" id="PS50932"/>
    </source>
</evidence>
<dbReference type="PROSITE" id="PS50932">
    <property type="entry name" value="HTH_LACI_2"/>
    <property type="match status" value="1"/>
</dbReference>
<dbReference type="Pfam" id="PF00532">
    <property type="entry name" value="Peripla_BP_1"/>
    <property type="match status" value="1"/>
</dbReference>
<feature type="domain" description="HTH lacI-type" evidence="4">
    <location>
        <begin position="8"/>
        <end position="62"/>
    </location>
</feature>
<protein>
    <submittedName>
        <fullName evidence="5">Substrate-binding domain-containing protein</fullName>
    </submittedName>
</protein>
<gene>
    <name evidence="5" type="ORF">IAA31_03320</name>
</gene>
<keyword evidence="1" id="KW-0805">Transcription regulation</keyword>
<dbReference type="SMART" id="SM00354">
    <property type="entry name" value="HTH_LACI"/>
    <property type="match status" value="1"/>
</dbReference>
<dbReference type="Gene3D" id="3.40.50.2300">
    <property type="match status" value="2"/>
</dbReference>
<evidence type="ECO:0000256" key="1">
    <source>
        <dbReference type="ARBA" id="ARBA00023015"/>
    </source>
</evidence>
<dbReference type="InterPro" id="IPR000843">
    <property type="entry name" value="HTH_LacI"/>
</dbReference>
<dbReference type="GO" id="GO:0003700">
    <property type="term" value="F:DNA-binding transcription factor activity"/>
    <property type="evidence" value="ECO:0007669"/>
    <property type="project" value="TreeGrafter"/>
</dbReference>
<dbReference type="PANTHER" id="PTHR30146:SF2">
    <property type="entry name" value="HTH-TYPE TRANSCRIPTIONAL REGULATOR GNTR"/>
    <property type="match status" value="1"/>
</dbReference>
<dbReference type="Proteomes" id="UP000824150">
    <property type="component" value="Unassembled WGS sequence"/>
</dbReference>